<proteinExistence type="predicted"/>
<dbReference type="STRING" id="387005.A0A183HS63"/>
<reference evidence="3" key="1">
    <citation type="submission" date="2016-06" db="UniProtKB">
        <authorList>
            <consortium name="WormBaseParasite"/>
        </authorList>
    </citation>
    <scope>IDENTIFICATION</scope>
</reference>
<dbReference type="InterPro" id="IPR028082">
    <property type="entry name" value="Peripla_BP_I"/>
</dbReference>
<reference evidence="1 2" key="2">
    <citation type="submission" date="2018-11" db="EMBL/GenBank/DDBJ databases">
        <authorList>
            <consortium name="Pathogen Informatics"/>
        </authorList>
    </citation>
    <scope>NUCLEOTIDE SEQUENCE [LARGE SCALE GENOMIC DNA]</scope>
</reference>
<evidence type="ECO:0000313" key="1">
    <source>
        <dbReference type="EMBL" id="VDO67636.1"/>
    </source>
</evidence>
<protein>
    <submittedName>
        <fullName evidence="3">ANF_receptor domain-containing protein</fullName>
    </submittedName>
</protein>
<dbReference type="SUPFAM" id="SSF53822">
    <property type="entry name" value="Periplasmic binding protein-like I"/>
    <property type="match status" value="1"/>
</dbReference>
<dbReference type="EMBL" id="UZAJ01013654">
    <property type="protein sequence ID" value="VDO67636.1"/>
    <property type="molecule type" value="Genomic_DNA"/>
</dbReference>
<gene>
    <name evidence="1" type="ORF">OFLC_LOCUS10326</name>
</gene>
<sequence length="98" mass="10959">MSSLWILFYLTSVSIQEQIIRVGHLLPANPIIANEADVLKICANDLRKRNILPPNLTLEVITMESCKDFNGVENAAYLHYIHNATIYFGPGCNEGITI</sequence>
<organism evidence="3">
    <name type="scientific">Onchocerca flexuosa</name>
    <dbReference type="NCBI Taxonomy" id="387005"/>
    <lineage>
        <taxon>Eukaryota</taxon>
        <taxon>Metazoa</taxon>
        <taxon>Ecdysozoa</taxon>
        <taxon>Nematoda</taxon>
        <taxon>Chromadorea</taxon>
        <taxon>Rhabditida</taxon>
        <taxon>Spirurina</taxon>
        <taxon>Spiruromorpha</taxon>
        <taxon>Filarioidea</taxon>
        <taxon>Onchocercidae</taxon>
        <taxon>Onchocerca</taxon>
    </lineage>
</organism>
<dbReference type="WBParaSite" id="OFLC_0001032401-mRNA-1">
    <property type="protein sequence ID" value="OFLC_0001032401-mRNA-1"/>
    <property type="gene ID" value="OFLC_0001032401"/>
</dbReference>
<accession>A0A183HS63</accession>
<dbReference type="Proteomes" id="UP000267606">
    <property type="component" value="Unassembled WGS sequence"/>
</dbReference>
<keyword evidence="2" id="KW-1185">Reference proteome</keyword>
<name>A0A183HS63_9BILA</name>
<dbReference type="AlphaFoldDB" id="A0A183HS63"/>
<evidence type="ECO:0000313" key="3">
    <source>
        <dbReference type="WBParaSite" id="OFLC_0001032401-mRNA-1"/>
    </source>
</evidence>
<dbReference type="Gene3D" id="3.40.50.2300">
    <property type="match status" value="1"/>
</dbReference>
<evidence type="ECO:0000313" key="2">
    <source>
        <dbReference type="Proteomes" id="UP000267606"/>
    </source>
</evidence>